<keyword evidence="6" id="KW-0677">Repeat</keyword>
<keyword evidence="8" id="KW-0969">Cilium</keyword>
<evidence type="ECO:0000256" key="1">
    <source>
        <dbReference type="ARBA" id="ARBA00004430"/>
    </source>
</evidence>
<comment type="similarity">
    <text evidence="2">Belongs to the dynein intermediate chain family.</text>
</comment>
<dbReference type="GO" id="GO:0005874">
    <property type="term" value="C:microtubule"/>
    <property type="evidence" value="ECO:0007669"/>
    <property type="project" value="UniProtKB-KW"/>
</dbReference>
<dbReference type="Proteomes" id="UP000681720">
    <property type="component" value="Unassembled WGS sequence"/>
</dbReference>
<evidence type="ECO:0000256" key="7">
    <source>
        <dbReference type="ARBA" id="ARBA00023017"/>
    </source>
</evidence>
<keyword evidence="5" id="KW-0493">Microtubule</keyword>
<accession>A0A8S3K4S4</accession>
<evidence type="ECO:0000256" key="5">
    <source>
        <dbReference type="ARBA" id="ARBA00022701"/>
    </source>
</evidence>
<evidence type="ECO:0000256" key="9">
    <source>
        <dbReference type="ARBA" id="ARBA00023175"/>
    </source>
</evidence>
<dbReference type="GO" id="GO:0045503">
    <property type="term" value="F:dynein light chain binding"/>
    <property type="evidence" value="ECO:0007669"/>
    <property type="project" value="TreeGrafter"/>
</dbReference>
<evidence type="ECO:0000256" key="10">
    <source>
        <dbReference type="ARBA" id="ARBA00023212"/>
    </source>
</evidence>
<dbReference type="GO" id="GO:0036157">
    <property type="term" value="C:outer dynein arm"/>
    <property type="evidence" value="ECO:0007669"/>
    <property type="project" value="TreeGrafter"/>
</dbReference>
<evidence type="ECO:0000313" key="14">
    <source>
        <dbReference type="EMBL" id="CAF5226912.1"/>
    </source>
</evidence>
<evidence type="ECO:0000256" key="11">
    <source>
        <dbReference type="ARBA" id="ARBA00023273"/>
    </source>
</evidence>
<name>A0A8S3K4S4_9BILA</name>
<dbReference type="InterPro" id="IPR050687">
    <property type="entry name" value="Dynein_IC"/>
</dbReference>
<keyword evidence="11" id="KW-0966">Cell projection</keyword>
<keyword evidence="7" id="KW-0243">Dynein</keyword>
<reference evidence="13" key="1">
    <citation type="submission" date="2021-02" db="EMBL/GenBank/DDBJ databases">
        <authorList>
            <person name="Nowell W R."/>
        </authorList>
    </citation>
    <scope>NUCLEOTIDE SEQUENCE</scope>
</reference>
<evidence type="ECO:0000256" key="2">
    <source>
        <dbReference type="ARBA" id="ARBA00011059"/>
    </source>
</evidence>
<evidence type="ECO:0000313" key="13">
    <source>
        <dbReference type="EMBL" id="CAF5226248.1"/>
    </source>
</evidence>
<evidence type="ECO:0000313" key="15">
    <source>
        <dbReference type="Proteomes" id="UP000681720"/>
    </source>
</evidence>
<dbReference type="Proteomes" id="UP000676336">
    <property type="component" value="Unassembled WGS sequence"/>
</dbReference>
<keyword evidence="10" id="KW-0206">Cytoskeleton</keyword>
<feature type="non-terminal residue" evidence="13">
    <location>
        <position position="1"/>
    </location>
</feature>
<comment type="subcellular location">
    <subcellularLocation>
        <location evidence="1">Cytoplasm</location>
        <location evidence="1">Cytoskeleton</location>
        <location evidence="1">Cilium axoneme</location>
    </subcellularLocation>
</comment>
<protein>
    <submittedName>
        <fullName evidence="13">Uncharacterized protein</fullName>
    </submittedName>
</protein>
<feature type="compositionally biased region" description="Basic and acidic residues" evidence="12">
    <location>
        <begin position="1"/>
        <end position="10"/>
    </location>
</feature>
<evidence type="ECO:0000256" key="4">
    <source>
        <dbReference type="ARBA" id="ARBA00022574"/>
    </source>
</evidence>
<gene>
    <name evidence="13" type="ORF">GIL414_LOCUS87015</name>
    <name evidence="14" type="ORF">SMN809_LOCUS85013</name>
</gene>
<keyword evidence="3" id="KW-0963">Cytoplasm</keyword>
<keyword evidence="4" id="KW-0853">WD repeat</keyword>
<dbReference type="GO" id="GO:0003341">
    <property type="term" value="P:cilium movement"/>
    <property type="evidence" value="ECO:0007669"/>
    <property type="project" value="TreeGrafter"/>
</dbReference>
<sequence length="120" mass="14012">RFETENRGINHVEGGWPKDINPLEPDQTSRFRKKTEKEDGYTRSMLSLGNLVEHTIKQNNIVDIYENYFQNLQPDVVEEAPYAKTVNIYRDPHNARRTANHISWYADGARKLAVSYCNLE</sequence>
<comment type="caution">
    <text evidence="13">The sequence shown here is derived from an EMBL/GenBank/DDBJ whole genome shotgun (WGS) entry which is preliminary data.</text>
</comment>
<dbReference type="GO" id="GO:0045504">
    <property type="term" value="F:dynein heavy chain binding"/>
    <property type="evidence" value="ECO:0007669"/>
    <property type="project" value="TreeGrafter"/>
</dbReference>
<dbReference type="GO" id="GO:0036158">
    <property type="term" value="P:outer dynein arm assembly"/>
    <property type="evidence" value="ECO:0007669"/>
    <property type="project" value="TreeGrafter"/>
</dbReference>
<dbReference type="AlphaFoldDB" id="A0A8S3K4S4"/>
<organism evidence="13 15">
    <name type="scientific">Rotaria magnacalcarata</name>
    <dbReference type="NCBI Taxonomy" id="392030"/>
    <lineage>
        <taxon>Eukaryota</taxon>
        <taxon>Metazoa</taxon>
        <taxon>Spiralia</taxon>
        <taxon>Gnathifera</taxon>
        <taxon>Rotifera</taxon>
        <taxon>Eurotatoria</taxon>
        <taxon>Bdelloidea</taxon>
        <taxon>Philodinida</taxon>
        <taxon>Philodinidae</taxon>
        <taxon>Rotaria</taxon>
    </lineage>
</organism>
<feature type="non-terminal residue" evidence="13">
    <location>
        <position position="120"/>
    </location>
</feature>
<dbReference type="PANTHER" id="PTHR12442:SF7">
    <property type="entry name" value="DYNEIN AXONEMAL INTERMEDIATE CHAIN 2"/>
    <property type="match status" value="1"/>
</dbReference>
<keyword evidence="9" id="KW-0505">Motor protein</keyword>
<evidence type="ECO:0000256" key="12">
    <source>
        <dbReference type="SAM" id="MobiDB-lite"/>
    </source>
</evidence>
<dbReference type="EMBL" id="CAJOBJ010377807">
    <property type="protein sequence ID" value="CAF5226248.1"/>
    <property type="molecule type" value="Genomic_DNA"/>
</dbReference>
<evidence type="ECO:0000256" key="8">
    <source>
        <dbReference type="ARBA" id="ARBA00023069"/>
    </source>
</evidence>
<dbReference type="PANTHER" id="PTHR12442">
    <property type="entry name" value="DYNEIN INTERMEDIATE CHAIN"/>
    <property type="match status" value="1"/>
</dbReference>
<evidence type="ECO:0000256" key="3">
    <source>
        <dbReference type="ARBA" id="ARBA00022490"/>
    </source>
</evidence>
<evidence type="ECO:0000256" key="6">
    <source>
        <dbReference type="ARBA" id="ARBA00022737"/>
    </source>
</evidence>
<feature type="region of interest" description="Disordered" evidence="12">
    <location>
        <begin position="1"/>
        <end position="26"/>
    </location>
</feature>
<dbReference type="EMBL" id="CAJOBI010362669">
    <property type="protein sequence ID" value="CAF5226912.1"/>
    <property type="molecule type" value="Genomic_DNA"/>
</dbReference>
<proteinExistence type="inferred from homology"/>